<dbReference type="Proteomes" id="UP001239994">
    <property type="component" value="Unassembled WGS sequence"/>
</dbReference>
<keyword evidence="3" id="KW-1185">Reference proteome</keyword>
<proteinExistence type="predicted"/>
<feature type="compositionally biased region" description="Acidic residues" evidence="1">
    <location>
        <begin position="269"/>
        <end position="296"/>
    </location>
</feature>
<reference evidence="2" key="1">
    <citation type="submission" date="2023-03" db="EMBL/GenBank/DDBJ databases">
        <title>Electrophorus voltai genome.</title>
        <authorList>
            <person name="Bian C."/>
        </authorList>
    </citation>
    <scope>NUCLEOTIDE SEQUENCE</scope>
    <source>
        <strain evidence="2">CB-2022</strain>
        <tissue evidence="2">Muscle</tissue>
    </source>
</reference>
<evidence type="ECO:0000313" key="3">
    <source>
        <dbReference type="Proteomes" id="UP001239994"/>
    </source>
</evidence>
<feature type="compositionally biased region" description="Basic and acidic residues" evidence="1">
    <location>
        <begin position="43"/>
        <end position="66"/>
    </location>
</feature>
<accession>A0AAD8YZY1</accession>
<feature type="compositionally biased region" description="Basic and acidic residues" evidence="1">
    <location>
        <begin position="12"/>
        <end position="34"/>
    </location>
</feature>
<gene>
    <name evidence="2" type="ORF">P4O66_002392</name>
</gene>
<feature type="region of interest" description="Disordered" evidence="1">
    <location>
        <begin position="1"/>
        <end position="201"/>
    </location>
</feature>
<evidence type="ECO:0000313" key="2">
    <source>
        <dbReference type="EMBL" id="KAK1790087.1"/>
    </source>
</evidence>
<protein>
    <recommendedName>
        <fullName evidence="4">PiggyBac transposable element-derived protein domain-containing protein</fullName>
    </recommendedName>
</protein>
<organism evidence="2 3">
    <name type="scientific">Electrophorus voltai</name>
    <dbReference type="NCBI Taxonomy" id="2609070"/>
    <lineage>
        <taxon>Eukaryota</taxon>
        <taxon>Metazoa</taxon>
        <taxon>Chordata</taxon>
        <taxon>Craniata</taxon>
        <taxon>Vertebrata</taxon>
        <taxon>Euteleostomi</taxon>
        <taxon>Actinopterygii</taxon>
        <taxon>Neopterygii</taxon>
        <taxon>Teleostei</taxon>
        <taxon>Ostariophysi</taxon>
        <taxon>Gymnotiformes</taxon>
        <taxon>Gymnotoidei</taxon>
        <taxon>Gymnotidae</taxon>
        <taxon>Electrophorus</taxon>
    </lineage>
</organism>
<dbReference type="AlphaFoldDB" id="A0AAD8YZY1"/>
<evidence type="ECO:0008006" key="4">
    <source>
        <dbReference type="Google" id="ProtNLM"/>
    </source>
</evidence>
<feature type="region of interest" description="Disordered" evidence="1">
    <location>
        <begin position="269"/>
        <end position="317"/>
    </location>
</feature>
<comment type="caution">
    <text evidence="2">The sequence shown here is derived from an EMBL/GenBank/DDBJ whole genome shotgun (WGS) entry which is preliminary data.</text>
</comment>
<evidence type="ECO:0000256" key="1">
    <source>
        <dbReference type="SAM" id="MobiDB-lite"/>
    </source>
</evidence>
<name>A0AAD8YZY1_9TELE</name>
<sequence length="389" mass="44454">MHGRLHGNVGRIVDEDGKVGEEGGDVRGDGRREGGVGALKKGTSHDPGRRTTETRTYLQKREDRQRLGAVGEWHLEERRGEERRGGEEERRGEERRREERREEERREEERRRGGEERRGEERGGEEKRRRGEERGGEEERRGEKRGGEERRRRGERRRGEEKRRGEQKGGEERRGGVKRRGDWDGTAGAQHREAKGGNIGKGDMAELYEHFMSTSGELYENFRKTSGELCEMENKLCGSILHEAQGSDGTDDRTEAEEILYRIIEADSDLDLSDEENTEDEFGPADEEVENSEEETGGSSDELTGIGEHDTRRPLGSRTSTWFDADFEVYQGKNIFAHKKTGIGAAAVLRMVESVPAESQLFFNRYFTSVKLMDVLLDCERVLLQLEPK</sequence>
<dbReference type="EMBL" id="JAROKS010000021">
    <property type="protein sequence ID" value="KAK1790087.1"/>
    <property type="molecule type" value="Genomic_DNA"/>
</dbReference>
<feature type="compositionally biased region" description="Basic and acidic residues" evidence="1">
    <location>
        <begin position="73"/>
        <end position="183"/>
    </location>
</feature>